<evidence type="ECO:0000313" key="1">
    <source>
        <dbReference type="EMBL" id="KAJ8892197.1"/>
    </source>
</evidence>
<evidence type="ECO:0000313" key="2">
    <source>
        <dbReference type="Proteomes" id="UP001159363"/>
    </source>
</evidence>
<gene>
    <name evidence="1" type="ORF">PR048_004777</name>
</gene>
<organism evidence="1 2">
    <name type="scientific">Dryococelus australis</name>
    <dbReference type="NCBI Taxonomy" id="614101"/>
    <lineage>
        <taxon>Eukaryota</taxon>
        <taxon>Metazoa</taxon>
        <taxon>Ecdysozoa</taxon>
        <taxon>Arthropoda</taxon>
        <taxon>Hexapoda</taxon>
        <taxon>Insecta</taxon>
        <taxon>Pterygota</taxon>
        <taxon>Neoptera</taxon>
        <taxon>Polyneoptera</taxon>
        <taxon>Phasmatodea</taxon>
        <taxon>Verophasmatodea</taxon>
        <taxon>Anareolatae</taxon>
        <taxon>Phasmatidae</taxon>
        <taxon>Eurycanthinae</taxon>
        <taxon>Dryococelus</taxon>
    </lineage>
</organism>
<protein>
    <submittedName>
        <fullName evidence="1">Uncharacterized protein</fullName>
    </submittedName>
</protein>
<reference evidence="1 2" key="1">
    <citation type="submission" date="2023-02" db="EMBL/GenBank/DDBJ databases">
        <title>LHISI_Scaffold_Assembly.</title>
        <authorList>
            <person name="Stuart O.P."/>
            <person name="Cleave R."/>
            <person name="Magrath M.J.L."/>
            <person name="Mikheyev A.S."/>
        </authorList>
    </citation>
    <scope>NUCLEOTIDE SEQUENCE [LARGE SCALE GENOMIC DNA]</scope>
    <source>
        <strain evidence="1">Daus_M_001</strain>
        <tissue evidence="1">Leg muscle</tissue>
    </source>
</reference>
<name>A0ABQ9I6C9_9NEOP</name>
<proteinExistence type="predicted"/>
<sequence length="117" mass="13452">MVTYLLLDEAEDEDILIKRHLLHDYEKFRAFFKLNIHQFDYLLELVKEELTNEPCNRIPQPITAAEKLVITLSSSGIVLSPCDWSKYILKNAGAESELVTELDLEKSCETVEHAVLC</sequence>
<comment type="caution">
    <text evidence="1">The sequence shown here is derived from an EMBL/GenBank/DDBJ whole genome shotgun (WGS) entry which is preliminary data.</text>
</comment>
<keyword evidence="2" id="KW-1185">Reference proteome</keyword>
<accession>A0ABQ9I6C9</accession>
<dbReference type="Proteomes" id="UP001159363">
    <property type="component" value="Chromosome 2"/>
</dbReference>
<dbReference type="EMBL" id="JARBHB010000002">
    <property type="protein sequence ID" value="KAJ8892197.1"/>
    <property type="molecule type" value="Genomic_DNA"/>
</dbReference>